<proteinExistence type="predicted"/>
<feature type="non-terminal residue" evidence="1">
    <location>
        <position position="1"/>
    </location>
</feature>
<comment type="caution">
    <text evidence="1">The sequence shown here is derived from an EMBL/GenBank/DDBJ whole genome shotgun (WGS) entry which is preliminary data.</text>
</comment>
<organism evidence="1">
    <name type="scientific">marine sediment metagenome</name>
    <dbReference type="NCBI Taxonomy" id="412755"/>
    <lineage>
        <taxon>unclassified sequences</taxon>
        <taxon>metagenomes</taxon>
        <taxon>ecological metagenomes</taxon>
    </lineage>
</organism>
<evidence type="ECO:0000313" key="1">
    <source>
        <dbReference type="EMBL" id="GAJ16850.1"/>
    </source>
</evidence>
<dbReference type="AlphaFoldDB" id="X1VY00"/>
<dbReference type="EMBL" id="BARW01038898">
    <property type="protein sequence ID" value="GAJ16850.1"/>
    <property type="molecule type" value="Genomic_DNA"/>
</dbReference>
<accession>X1VY00</accession>
<sequence length="38" mass="4294">KKKAISGQYGYFFCLSHSTKYINFVQSKIASSMSSIEN</sequence>
<protein>
    <submittedName>
        <fullName evidence="1">Uncharacterized protein</fullName>
    </submittedName>
</protein>
<name>X1VY00_9ZZZZ</name>
<gene>
    <name evidence="1" type="ORF">S12H4_59504</name>
</gene>
<reference evidence="1" key="1">
    <citation type="journal article" date="2014" name="Front. Microbiol.">
        <title>High frequency of phylogenetically diverse reductive dehalogenase-homologous genes in deep subseafloor sedimentary metagenomes.</title>
        <authorList>
            <person name="Kawai M."/>
            <person name="Futagami T."/>
            <person name="Toyoda A."/>
            <person name="Takaki Y."/>
            <person name="Nishi S."/>
            <person name="Hori S."/>
            <person name="Arai W."/>
            <person name="Tsubouchi T."/>
            <person name="Morono Y."/>
            <person name="Uchiyama I."/>
            <person name="Ito T."/>
            <person name="Fujiyama A."/>
            <person name="Inagaki F."/>
            <person name="Takami H."/>
        </authorList>
    </citation>
    <scope>NUCLEOTIDE SEQUENCE</scope>
    <source>
        <strain evidence="1">Expedition CK06-06</strain>
    </source>
</reference>